<feature type="binding site" evidence="9">
    <location>
        <begin position="110"/>
        <end position="117"/>
    </location>
    <ligand>
        <name>ATP</name>
        <dbReference type="ChEBI" id="CHEBI:30616"/>
    </ligand>
</feature>
<dbReference type="FunFam" id="3.40.850.10:FF:000054">
    <property type="entry name" value="Kinesin-like protein"/>
    <property type="match status" value="1"/>
</dbReference>
<keyword evidence="5 10" id="KW-0175">Coiled coil</keyword>
<evidence type="ECO:0000256" key="5">
    <source>
        <dbReference type="ARBA" id="ARBA00023054"/>
    </source>
</evidence>
<evidence type="ECO:0000256" key="4">
    <source>
        <dbReference type="ARBA" id="ARBA00022840"/>
    </source>
</evidence>
<keyword evidence="7" id="KW-0206">Cytoskeleton</keyword>
<evidence type="ECO:0000256" key="9">
    <source>
        <dbReference type="PROSITE-ProRule" id="PRU00283"/>
    </source>
</evidence>
<dbReference type="GO" id="GO:0005524">
    <property type="term" value="F:ATP binding"/>
    <property type="evidence" value="ECO:0007669"/>
    <property type="project" value="UniProtKB-UniRule"/>
</dbReference>
<keyword evidence="2" id="KW-0493">Microtubule</keyword>
<evidence type="ECO:0000256" key="3">
    <source>
        <dbReference type="ARBA" id="ARBA00022741"/>
    </source>
</evidence>
<dbReference type="InterPro" id="IPR001752">
    <property type="entry name" value="Kinesin_motor_dom"/>
</dbReference>
<dbReference type="Pfam" id="PF00225">
    <property type="entry name" value="Kinesin"/>
    <property type="match status" value="1"/>
</dbReference>
<evidence type="ECO:0000313" key="12">
    <source>
        <dbReference type="EnsemblMetazoa" id="MDOA000624-PA"/>
    </source>
</evidence>
<dbReference type="AlphaFoldDB" id="A0A1I8M2M6"/>
<dbReference type="SMART" id="SM00129">
    <property type="entry name" value="KISc"/>
    <property type="match status" value="1"/>
</dbReference>
<dbReference type="EnsemblMetazoa" id="MDOA000624-RA">
    <property type="protein sequence ID" value="MDOA000624-PA"/>
    <property type="gene ID" value="MDOA000624"/>
</dbReference>
<accession>A0A1I8M2M6</accession>
<dbReference type="STRING" id="7370.A0A1I8M2M6"/>
<reference evidence="14" key="2">
    <citation type="submission" date="2025-04" db="UniProtKB">
        <authorList>
            <consortium name="RefSeq"/>
        </authorList>
    </citation>
    <scope>IDENTIFICATION</scope>
    <source>
        <strain evidence="14">Aabys</strain>
    </source>
</reference>
<evidence type="ECO:0000256" key="7">
    <source>
        <dbReference type="ARBA" id="ARBA00023212"/>
    </source>
</evidence>
<evidence type="ECO:0000256" key="6">
    <source>
        <dbReference type="ARBA" id="ARBA00023175"/>
    </source>
</evidence>
<comment type="similarity">
    <text evidence="8">Belongs to the TRAFAC class myosin-kinesin ATPase superfamily. Kinesin family. KIN-8 subfamily.</text>
</comment>
<evidence type="ECO:0000313" key="14">
    <source>
        <dbReference type="RefSeq" id="XP_005190125.2"/>
    </source>
</evidence>
<protein>
    <submittedName>
        <fullName evidence="14">Kinesin-like protein KIF18A</fullName>
    </submittedName>
</protein>
<dbReference type="PANTHER" id="PTHR47968:SF65">
    <property type="entry name" value="KINESIN MOTOR DOMAIN-CONTAINING PROTEIN"/>
    <property type="match status" value="1"/>
</dbReference>
<dbReference type="Gene3D" id="3.40.850.10">
    <property type="entry name" value="Kinesin motor domain"/>
    <property type="match status" value="1"/>
</dbReference>
<evidence type="ECO:0000313" key="13">
    <source>
        <dbReference type="Proteomes" id="UP001652621"/>
    </source>
</evidence>
<organism evidence="12">
    <name type="scientific">Musca domestica</name>
    <name type="common">House fly</name>
    <dbReference type="NCBI Taxonomy" id="7370"/>
    <lineage>
        <taxon>Eukaryota</taxon>
        <taxon>Metazoa</taxon>
        <taxon>Ecdysozoa</taxon>
        <taxon>Arthropoda</taxon>
        <taxon>Hexapoda</taxon>
        <taxon>Insecta</taxon>
        <taxon>Pterygota</taxon>
        <taxon>Neoptera</taxon>
        <taxon>Endopterygota</taxon>
        <taxon>Diptera</taxon>
        <taxon>Brachycera</taxon>
        <taxon>Muscomorpha</taxon>
        <taxon>Muscoidea</taxon>
        <taxon>Muscidae</taxon>
        <taxon>Musca</taxon>
    </lineage>
</organism>
<dbReference type="KEGG" id="mde:101888793"/>
<proteinExistence type="inferred from homology"/>
<dbReference type="PRINTS" id="PR00380">
    <property type="entry name" value="KINESINHEAVY"/>
</dbReference>
<dbReference type="eggNOG" id="KOG0242">
    <property type="taxonomic scope" value="Eukaryota"/>
</dbReference>
<dbReference type="VEuPathDB" id="VectorBase:MDOMA2_000276"/>
<dbReference type="RefSeq" id="XP_005190125.2">
    <property type="nucleotide sequence ID" value="XM_005190068.3"/>
</dbReference>
<dbReference type="GO" id="GO:0003777">
    <property type="term" value="F:microtubule motor activity"/>
    <property type="evidence" value="ECO:0007669"/>
    <property type="project" value="InterPro"/>
</dbReference>
<dbReference type="VEuPathDB" id="VectorBase:MDOA000624"/>
<evidence type="ECO:0000256" key="10">
    <source>
        <dbReference type="SAM" id="Coils"/>
    </source>
</evidence>
<feature type="coiled-coil region" evidence="10">
    <location>
        <begin position="360"/>
        <end position="387"/>
    </location>
</feature>
<keyword evidence="7" id="KW-0963">Cytoplasm</keyword>
<dbReference type="Proteomes" id="UP001652621">
    <property type="component" value="Unplaced"/>
</dbReference>
<evidence type="ECO:0000256" key="8">
    <source>
        <dbReference type="ARBA" id="ARBA00060769"/>
    </source>
</evidence>
<gene>
    <name evidence="12" type="primary">101888793</name>
    <name evidence="14" type="synonym">LOC101888793</name>
</gene>
<dbReference type="SUPFAM" id="SSF52540">
    <property type="entry name" value="P-loop containing nucleoside triphosphate hydrolases"/>
    <property type="match status" value="1"/>
</dbReference>
<dbReference type="GO" id="GO:0007018">
    <property type="term" value="P:microtubule-based movement"/>
    <property type="evidence" value="ECO:0007669"/>
    <property type="project" value="InterPro"/>
</dbReference>
<evidence type="ECO:0000256" key="1">
    <source>
        <dbReference type="ARBA" id="ARBA00004245"/>
    </source>
</evidence>
<evidence type="ECO:0000259" key="11">
    <source>
        <dbReference type="PROSITE" id="PS50067"/>
    </source>
</evidence>
<dbReference type="InterPro" id="IPR027640">
    <property type="entry name" value="Kinesin-like_fam"/>
</dbReference>
<keyword evidence="4 9" id="KW-0067">ATP-binding</keyword>
<comment type="subcellular location">
    <subcellularLocation>
        <location evidence="1">Cytoplasm</location>
        <location evidence="1">Cytoskeleton</location>
    </subcellularLocation>
</comment>
<name>A0A1I8M2M6_MUSDO</name>
<dbReference type="InterPro" id="IPR036961">
    <property type="entry name" value="Kinesin_motor_dom_sf"/>
</dbReference>
<dbReference type="InterPro" id="IPR027417">
    <property type="entry name" value="P-loop_NTPase"/>
</dbReference>
<reference evidence="12" key="1">
    <citation type="submission" date="2020-05" db="UniProtKB">
        <authorList>
            <consortium name="EnsemblMetazoa"/>
        </authorList>
    </citation>
    <scope>IDENTIFICATION</scope>
    <source>
        <strain evidence="12">Aabys</strain>
    </source>
</reference>
<dbReference type="PANTHER" id="PTHR47968">
    <property type="entry name" value="CENTROMERE PROTEIN E"/>
    <property type="match status" value="1"/>
</dbReference>
<dbReference type="CDD" id="cd01370">
    <property type="entry name" value="KISc_KIP3_like"/>
    <property type="match status" value="1"/>
</dbReference>
<dbReference type="PROSITE" id="PS50067">
    <property type="entry name" value="KINESIN_MOTOR_2"/>
    <property type="match status" value="1"/>
</dbReference>
<feature type="domain" description="Kinesin motor" evidence="11">
    <location>
        <begin position="7"/>
        <end position="345"/>
    </location>
</feature>
<dbReference type="GO" id="GO:0005874">
    <property type="term" value="C:microtubule"/>
    <property type="evidence" value="ECO:0007669"/>
    <property type="project" value="UniProtKB-KW"/>
</dbReference>
<keyword evidence="3 9" id="KW-0547">Nucleotide-binding</keyword>
<sequence length="820" mass="92681">MSTEQKNIKVVVRVRPYNRREMEQNQRSIIKVLDRETLLFDPDEEDDEFFFQGTKVNHRDITKRVNKKLSMEYDRVYDTDTTNVQIFQECTAPLVDSVLNGYNCSVFVYGATGAGKTFTMLGSTSSPGLTFLTMRDLFEKIEAQSDVRKFDVGVSYLEVYNEQVMNLLTKTGPLKLREDSNGVVVSGLVLKPIFSAEELLELLALGNSNRTQHPTDANAESSRSHAVFQVHIRMTDRKTGTKRMVKLSMIDLAGSERAASTKGIGIRFKEGASINKSLLALGNCINKLADGLKHIPYRDSNLTRILKDSLGGNCQTLMVANVSMSSLTYEDTYNTLKYASRAKKIRTTLRQNALKTNMPKEFYVKKVNELMDENDRLKKNMATLESKISKASTYDDSELKPWYIQIDQIFLTILQIQDQYITLKSRLKNLTLRRKLKTDMEDFRKMLNVDSRQQENFDNFSATITNLSKEIDKLELEIPCWRQKLQSSYKDLEKLKQEIKSSKLANILMIYVKGKNMEVQSSKQTLINKHITNIDTEVVVNAHWLQRAFTLAGDVIKNGTLNAEQRYHYDQLQRHLLGTTLSTVPNNINVGEQLMNGIQPEPIEEDVDGMCSEGNGKKTNGSKRFRMEEYDLDDLDGMNSNSDQDDDDCTNGNGGEIVDMHTTFKMPTKKTRANLNETQVLSVDANVNATFYMASSGACNSSKKNMRNGKALPACKGNLVTNVLSEQIVKGPSNSEQLKNVLLKSKKFTHNNLLKTVAAGVQKENIKKFSPNRVRKSPHTVSSRGTNLVKQRIATRTNNPTATDAPVVRINRAASFRVKK</sequence>
<feature type="coiled-coil region" evidence="10">
    <location>
        <begin position="457"/>
        <end position="505"/>
    </location>
</feature>
<dbReference type="OrthoDB" id="3176171at2759"/>
<dbReference type="GO" id="GO:0008017">
    <property type="term" value="F:microtubule binding"/>
    <property type="evidence" value="ECO:0007669"/>
    <property type="project" value="InterPro"/>
</dbReference>
<keyword evidence="6 9" id="KW-0505">Motor protein</keyword>
<evidence type="ECO:0000256" key="2">
    <source>
        <dbReference type="ARBA" id="ARBA00022701"/>
    </source>
</evidence>
<keyword evidence="13" id="KW-1185">Reference proteome</keyword>